<dbReference type="InterPro" id="IPR049458">
    <property type="entry name" value="EpsG-like"/>
</dbReference>
<keyword evidence="1" id="KW-1133">Transmembrane helix</keyword>
<protein>
    <recommendedName>
        <fullName evidence="4">EpsG family protein</fullName>
    </recommendedName>
</protein>
<feature type="transmembrane region" description="Helical" evidence="1">
    <location>
        <begin position="234"/>
        <end position="255"/>
    </location>
</feature>
<name>A0A7K0FRM6_9SPHI</name>
<evidence type="ECO:0000313" key="3">
    <source>
        <dbReference type="Proteomes" id="UP000462931"/>
    </source>
</evidence>
<dbReference type="EMBL" id="WKJI01000006">
    <property type="protein sequence ID" value="MRX48659.1"/>
    <property type="molecule type" value="Genomic_DNA"/>
</dbReference>
<feature type="transmembrane region" description="Helical" evidence="1">
    <location>
        <begin position="189"/>
        <end position="214"/>
    </location>
</feature>
<dbReference type="Pfam" id="PF14897">
    <property type="entry name" value="EpsG"/>
    <property type="match status" value="1"/>
</dbReference>
<keyword evidence="1" id="KW-0472">Membrane</keyword>
<dbReference type="Proteomes" id="UP000462931">
    <property type="component" value="Unassembled WGS sequence"/>
</dbReference>
<feature type="transmembrane region" description="Helical" evidence="1">
    <location>
        <begin position="151"/>
        <end position="177"/>
    </location>
</feature>
<organism evidence="2 3">
    <name type="scientific">Pedobacter puniceum</name>
    <dbReference type="NCBI Taxonomy" id="2666136"/>
    <lineage>
        <taxon>Bacteria</taxon>
        <taxon>Pseudomonadati</taxon>
        <taxon>Bacteroidota</taxon>
        <taxon>Sphingobacteriia</taxon>
        <taxon>Sphingobacteriales</taxon>
        <taxon>Sphingobacteriaceae</taxon>
        <taxon>Pedobacter</taxon>
    </lineage>
</organism>
<feature type="transmembrane region" description="Helical" evidence="1">
    <location>
        <begin position="267"/>
        <end position="289"/>
    </location>
</feature>
<evidence type="ECO:0000313" key="2">
    <source>
        <dbReference type="EMBL" id="MRX48659.1"/>
    </source>
</evidence>
<keyword evidence="3" id="KW-1185">Reference proteome</keyword>
<keyword evidence="1" id="KW-0812">Transmembrane</keyword>
<sequence>MYLFTFFLLFFFAIDDVFLKKGNYKLALILTAILWLIFHDGFRWGVGTDWKIYHDFFLNCLDNNTDKFEIGYNTMSKLVRALTDHYSAFLILHALIVYILISRSIIKYAVNPLLTIFLFYCLMLGYLGMNRQYISFAICIFSYQFIFKRKFIYFILCIFIALLFHSSALLFIFAYFLHKKLKTKYIVTLLILFFLISVSGIINKLPLNIFFLLSESIGDKASFYKENQFLDTNIVFTVLALLKRSIWIILGIIFYKQIKNRDTYFDFFFNIYLVGTLIYILFNNTLLQIVVSRGILYYNIGEVFLIPYILTIFKNDITKKLMFVLIAIYGFLTIQKSINFYKVDLGVDIFRPYNSVFEDDTYDAMER</sequence>
<reference evidence="2 3" key="1">
    <citation type="submission" date="2019-11" db="EMBL/GenBank/DDBJ databases">
        <authorList>
            <person name="Cheng Q."/>
            <person name="Yang Z."/>
        </authorList>
    </citation>
    <scope>NUCLEOTIDE SEQUENCE [LARGE SCALE GENOMIC DNA]</scope>
    <source>
        <strain evidence="2 3">HX-22-1</strain>
    </source>
</reference>
<gene>
    <name evidence="2" type="ORF">GJJ64_15800</name>
</gene>
<accession>A0A7K0FRM6</accession>
<feature type="transmembrane region" description="Helical" evidence="1">
    <location>
        <begin position="295"/>
        <end position="313"/>
    </location>
</feature>
<proteinExistence type="predicted"/>
<feature type="transmembrane region" description="Helical" evidence="1">
    <location>
        <begin position="85"/>
        <end position="101"/>
    </location>
</feature>
<evidence type="ECO:0000256" key="1">
    <source>
        <dbReference type="SAM" id="Phobius"/>
    </source>
</evidence>
<evidence type="ECO:0008006" key="4">
    <source>
        <dbReference type="Google" id="ProtNLM"/>
    </source>
</evidence>
<dbReference type="AlphaFoldDB" id="A0A7K0FRM6"/>
<dbReference type="RefSeq" id="WP_154288728.1">
    <property type="nucleotide sequence ID" value="NZ_WKJI01000006.1"/>
</dbReference>
<feature type="transmembrane region" description="Helical" evidence="1">
    <location>
        <begin position="108"/>
        <end position="127"/>
    </location>
</feature>
<comment type="caution">
    <text evidence="2">The sequence shown here is derived from an EMBL/GenBank/DDBJ whole genome shotgun (WGS) entry which is preliminary data.</text>
</comment>